<evidence type="ECO:0000313" key="3">
    <source>
        <dbReference type="Proteomes" id="UP000784294"/>
    </source>
</evidence>
<proteinExistence type="predicted"/>
<evidence type="ECO:0000313" key="2">
    <source>
        <dbReference type="EMBL" id="VEL14891.1"/>
    </source>
</evidence>
<evidence type="ECO:0000256" key="1">
    <source>
        <dbReference type="SAM" id="SignalP"/>
    </source>
</evidence>
<accession>A0A3S4ZLY1</accession>
<feature type="chain" id="PRO_5018638601" evidence="1">
    <location>
        <begin position="16"/>
        <end position="192"/>
    </location>
</feature>
<keyword evidence="1" id="KW-0732">Signal</keyword>
<name>A0A3S4ZLY1_9PLAT</name>
<feature type="signal peptide" evidence="1">
    <location>
        <begin position="1"/>
        <end position="15"/>
    </location>
</feature>
<sequence length="192" mass="20915">MILTSIMIMMPEVLLDGLCSLLDPPLRLTLPHNRACIHLLTPILSPHLLAPHSPTAFFGLLLAVMSLAPNRGQLGTYLTQNGANLFHLSVDFIQNLSLNLFIWVNSHLAQTIAFPVSFPTCYPIPLPPSPLNNHKPLTISLDNRGQIGKAIDGRVPLIPIRGNLYLGGSSDPSRDTMGNVNSTFRGRIIGLD</sequence>
<dbReference type="EMBL" id="CAAALY010022660">
    <property type="protein sequence ID" value="VEL14891.1"/>
    <property type="molecule type" value="Genomic_DNA"/>
</dbReference>
<dbReference type="Proteomes" id="UP000784294">
    <property type="component" value="Unassembled WGS sequence"/>
</dbReference>
<comment type="caution">
    <text evidence="2">The sequence shown here is derived from an EMBL/GenBank/DDBJ whole genome shotgun (WGS) entry which is preliminary data.</text>
</comment>
<protein>
    <submittedName>
        <fullName evidence="2">Uncharacterized protein</fullName>
    </submittedName>
</protein>
<keyword evidence="3" id="KW-1185">Reference proteome</keyword>
<gene>
    <name evidence="2" type="ORF">PXEA_LOCUS8331</name>
</gene>
<reference evidence="2" key="1">
    <citation type="submission" date="2018-11" db="EMBL/GenBank/DDBJ databases">
        <authorList>
            <consortium name="Pathogen Informatics"/>
        </authorList>
    </citation>
    <scope>NUCLEOTIDE SEQUENCE</scope>
</reference>
<dbReference type="AlphaFoldDB" id="A0A3S4ZLY1"/>
<organism evidence="2 3">
    <name type="scientific">Protopolystoma xenopodis</name>
    <dbReference type="NCBI Taxonomy" id="117903"/>
    <lineage>
        <taxon>Eukaryota</taxon>
        <taxon>Metazoa</taxon>
        <taxon>Spiralia</taxon>
        <taxon>Lophotrochozoa</taxon>
        <taxon>Platyhelminthes</taxon>
        <taxon>Monogenea</taxon>
        <taxon>Polyopisthocotylea</taxon>
        <taxon>Polystomatidea</taxon>
        <taxon>Polystomatidae</taxon>
        <taxon>Protopolystoma</taxon>
    </lineage>
</organism>